<sequence>MSLPELQPELWSHIISFVRRPLPRPASNSYWRDLHQEDLCSMMRVSKSFHDLGAPHLYRIIVTQDLPLLFDHLKRPSEISGVATEAQLLLQCRRMFVEYKQYGRESGYAELLRRNDWQLVGMTREERETRAVDEAHRDICGTAPDMPYDSLAYAIRKLSPRIMSRLQTLSMCALGDPYPVPWTEFYNRPRARAVHLQGLVTAAVRSFNIIHYCQQMTQENPLSLDLTDLSPPPPYRKATTAFVHVPPGAVEAPCVPWTTITCIYHDRMSFIKRNRLPRVAHFDLLIDTILALLRGALGIFAMSSMRSSQTAGDINPLPEHRTPGLSLRMFSSPGVGHVPEDFVDVLESDDHLQISPFRTCIRLIRSLPLKQRNIETVLLAREQVQDDRRVIRHKMENWNSQLSPESLSEVDVEWGTIDEAPRCPACDFKETSFLDDDWDDYIEKHDQHDQHDF</sequence>
<protein>
    <recommendedName>
        <fullName evidence="3">F-box domain-containing protein</fullName>
    </recommendedName>
</protein>
<comment type="caution">
    <text evidence="1">The sequence shown here is derived from an EMBL/GenBank/DDBJ whole genome shotgun (WGS) entry which is preliminary data.</text>
</comment>
<evidence type="ECO:0008006" key="3">
    <source>
        <dbReference type="Google" id="ProtNLM"/>
    </source>
</evidence>
<organism evidence="1 2">
    <name type="scientific">Saitozyma podzolica</name>
    <dbReference type="NCBI Taxonomy" id="1890683"/>
    <lineage>
        <taxon>Eukaryota</taxon>
        <taxon>Fungi</taxon>
        <taxon>Dikarya</taxon>
        <taxon>Basidiomycota</taxon>
        <taxon>Agaricomycotina</taxon>
        <taxon>Tremellomycetes</taxon>
        <taxon>Tremellales</taxon>
        <taxon>Trimorphomycetaceae</taxon>
        <taxon>Saitozyma</taxon>
    </lineage>
</organism>
<keyword evidence="2" id="KW-1185">Reference proteome</keyword>
<reference evidence="1 2" key="1">
    <citation type="submission" date="2018-11" db="EMBL/GenBank/DDBJ databases">
        <title>Genome sequence of Saitozyma podzolica DSM 27192.</title>
        <authorList>
            <person name="Aliyu H."/>
            <person name="Gorte O."/>
            <person name="Ochsenreither K."/>
        </authorList>
    </citation>
    <scope>NUCLEOTIDE SEQUENCE [LARGE SCALE GENOMIC DNA]</scope>
    <source>
        <strain evidence="1 2">DSM 27192</strain>
    </source>
</reference>
<name>A0A427YJE1_9TREE</name>
<gene>
    <name evidence="1" type="ORF">EHS25_009482</name>
</gene>
<evidence type="ECO:0000313" key="1">
    <source>
        <dbReference type="EMBL" id="RSH91183.1"/>
    </source>
</evidence>
<dbReference type="EMBL" id="RSCD01000008">
    <property type="protein sequence ID" value="RSH91183.1"/>
    <property type="molecule type" value="Genomic_DNA"/>
</dbReference>
<dbReference type="AlphaFoldDB" id="A0A427YJE1"/>
<accession>A0A427YJE1</accession>
<proteinExistence type="predicted"/>
<dbReference type="Proteomes" id="UP000279259">
    <property type="component" value="Unassembled WGS sequence"/>
</dbReference>
<evidence type="ECO:0000313" key="2">
    <source>
        <dbReference type="Proteomes" id="UP000279259"/>
    </source>
</evidence>
<dbReference type="OrthoDB" id="2563545at2759"/>